<sequence length="545" mass="62835">MAASVTAELPDSDKVFRDTAFRDKNKHISNKWIRIAELYPDGVRGPLLPQTLSREQFGQGNHYECFMLTALSTLVRFPSVIQNCFVSNHVRRDGRYTFKFFRGKEWVKVEIDDYIPLENDAELYIRSPTRHWWPLLLEKAYAKFYTGYENLEGCTLQEAYYDLTGNPVLNIPIDAQLAKVVGADVMEGHYWLDLAQKIQSGQFVASVLTKAMEGENIGIQSEQHYGVLEIFSMRGTSSVEDIVIHLYNPFEDDEFRYTGPLNSKDSRWTSKLRARYNVNDERSIFLPLNTFLKIMNSMQLCYMSTIDGGATYFDDEWKGETAGGNPTNVTWRKNPLYCVRNTGTEPVSFVVIIKHDDQRRFWTPEEEDLMYTQCGIVVCQYTYGRKISTYFITGNNHRPIHKSLFLNTREVTGAVTFPPDSLCYIVPSCMKKGAEAKFTLALYRMKNHDYTQLQVERLSIPGMTWDNPIQSTIELQMRTRNRVDFYVDQETDIHILMHQLKPYVSPKTGGDAMAEDYMGMYLYDDADRKIGGVHAATNFRETAIV</sequence>
<dbReference type="Gene3D" id="2.60.120.380">
    <property type="match status" value="1"/>
</dbReference>
<dbReference type="SUPFAM" id="SSF54001">
    <property type="entry name" value="Cysteine proteinases"/>
    <property type="match status" value="1"/>
</dbReference>
<dbReference type="PROSITE" id="PS50203">
    <property type="entry name" value="CALPAIN_CAT"/>
    <property type="match status" value="1"/>
</dbReference>
<dbReference type="SMART" id="SM00230">
    <property type="entry name" value="CysPc"/>
    <property type="match status" value="1"/>
</dbReference>
<feature type="active site" evidence="5">
    <location>
        <position position="65"/>
    </location>
</feature>
<dbReference type="PANTHER" id="PTHR10183:SF379">
    <property type="entry name" value="CALPAIN-5"/>
    <property type="match status" value="1"/>
</dbReference>
<evidence type="ECO:0000256" key="5">
    <source>
        <dbReference type="PIRSR" id="PIRSR622684-1"/>
    </source>
</evidence>
<dbReference type="InterPro" id="IPR022682">
    <property type="entry name" value="Calpain_domain_III"/>
</dbReference>
<dbReference type="Pfam" id="PF00648">
    <property type="entry name" value="Peptidase_C2"/>
    <property type="match status" value="1"/>
</dbReference>
<feature type="domain" description="Calpain catalytic" evidence="7">
    <location>
        <begin position="3"/>
        <end position="304"/>
    </location>
</feature>
<evidence type="ECO:0000256" key="6">
    <source>
        <dbReference type="PROSITE-ProRule" id="PRU00239"/>
    </source>
</evidence>
<keyword evidence="2" id="KW-0645">Protease</keyword>
<dbReference type="FunFam" id="2.60.120.380:FF:000014">
    <property type="entry name" value="Putative calpain-like cysteine peptidase"/>
    <property type="match status" value="1"/>
</dbReference>
<dbReference type="VEuPathDB" id="TriTrypDB:TRSC58_07069"/>
<feature type="active site" evidence="5">
    <location>
        <position position="248"/>
    </location>
</feature>
<proteinExistence type="inferred from homology"/>
<evidence type="ECO:0000256" key="1">
    <source>
        <dbReference type="ARBA" id="ARBA00007623"/>
    </source>
</evidence>
<dbReference type="EMBL" id="AUPL01007069">
    <property type="protein sequence ID" value="ESL05289.1"/>
    <property type="molecule type" value="Genomic_DNA"/>
</dbReference>
<dbReference type="InterPro" id="IPR036213">
    <property type="entry name" value="Calpain_III_sf"/>
</dbReference>
<dbReference type="PANTHER" id="PTHR10183">
    <property type="entry name" value="CALPAIN"/>
    <property type="match status" value="1"/>
</dbReference>
<keyword evidence="9" id="KW-1185">Reference proteome</keyword>
<dbReference type="PRINTS" id="PR00704">
    <property type="entry name" value="CALPAIN"/>
</dbReference>
<dbReference type="InterPro" id="IPR001300">
    <property type="entry name" value="Peptidase_C2_calpain_cat"/>
</dbReference>
<organism evidence="8 9">
    <name type="scientific">Trypanosoma rangeli SC58</name>
    <dbReference type="NCBI Taxonomy" id="429131"/>
    <lineage>
        <taxon>Eukaryota</taxon>
        <taxon>Discoba</taxon>
        <taxon>Euglenozoa</taxon>
        <taxon>Kinetoplastea</taxon>
        <taxon>Metakinetoplastina</taxon>
        <taxon>Trypanosomatida</taxon>
        <taxon>Trypanosomatidae</taxon>
        <taxon>Trypanosoma</taxon>
        <taxon>Herpetosoma</taxon>
    </lineage>
</organism>
<evidence type="ECO:0000256" key="2">
    <source>
        <dbReference type="ARBA" id="ARBA00022670"/>
    </source>
</evidence>
<comment type="caution">
    <text evidence="6">Lacks conserved residue(s) required for the propagation of feature annotation.</text>
</comment>
<name>A0A061ISC0_TRYRA</name>
<evidence type="ECO:0000313" key="8">
    <source>
        <dbReference type="EMBL" id="ESL05289.1"/>
    </source>
</evidence>
<gene>
    <name evidence="8" type="ORF">TRSC58_07069</name>
</gene>
<dbReference type="GO" id="GO:0006508">
    <property type="term" value="P:proteolysis"/>
    <property type="evidence" value="ECO:0007669"/>
    <property type="project" value="UniProtKB-KW"/>
</dbReference>
<protein>
    <submittedName>
        <fullName evidence="8">Calpain-like cysteine peptidase</fullName>
    </submittedName>
</protein>
<comment type="similarity">
    <text evidence="1">Belongs to the peptidase C2 family.</text>
</comment>
<dbReference type="Proteomes" id="UP000031737">
    <property type="component" value="Unassembled WGS sequence"/>
</dbReference>
<reference evidence="8 9" key="1">
    <citation type="submission" date="2013-07" db="EMBL/GenBank/DDBJ databases">
        <authorList>
            <person name="Stoco P.H."/>
            <person name="Wagner G."/>
            <person name="Gerber A."/>
            <person name="Zaha A."/>
            <person name="Thompson C."/>
            <person name="Bartholomeu D.C."/>
            <person name="Luckemeyer D.D."/>
            <person name="Bahia D."/>
            <person name="Loreto E."/>
            <person name="Prestes E.B."/>
            <person name="Lima F.M."/>
            <person name="Rodrigues-Luiz G."/>
            <person name="Vallejo G.A."/>
            <person name="Filho J.F."/>
            <person name="Monteiro K.M."/>
            <person name="Tyler K.M."/>
            <person name="de Almeida L.G."/>
            <person name="Ortiz M.F."/>
            <person name="Siervo M.A."/>
            <person name="de Moraes M.H."/>
            <person name="Cunha O.L."/>
            <person name="Mendonca-Neto R."/>
            <person name="Silva R."/>
            <person name="Teixeira S.M."/>
            <person name="Murta S.M."/>
            <person name="Sincero T.C."/>
            <person name="Mendes T.A."/>
            <person name="Urmenyi T.P."/>
            <person name="Silva V.G."/>
            <person name="da Rocha W.D."/>
            <person name="Andersson B."/>
            <person name="Romanha A.J."/>
            <person name="Steindel M."/>
            <person name="de Vasconcelos A.T."/>
            <person name="Grisard E.C."/>
        </authorList>
    </citation>
    <scope>NUCLEOTIDE SEQUENCE [LARGE SCALE GENOMIC DNA]</scope>
    <source>
        <strain evidence="8 9">SC58</strain>
    </source>
</reference>
<evidence type="ECO:0000256" key="4">
    <source>
        <dbReference type="ARBA" id="ARBA00022807"/>
    </source>
</evidence>
<keyword evidence="3" id="KW-0378">Hydrolase</keyword>
<dbReference type="Pfam" id="PF01067">
    <property type="entry name" value="Calpain_III"/>
    <property type="match status" value="1"/>
</dbReference>
<accession>A0A061ISC0</accession>
<dbReference type="GO" id="GO:0004198">
    <property type="term" value="F:calcium-dependent cysteine-type endopeptidase activity"/>
    <property type="evidence" value="ECO:0007669"/>
    <property type="project" value="InterPro"/>
</dbReference>
<dbReference type="SUPFAM" id="SSF49758">
    <property type="entry name" value="Calpain large subunit, middle domain (domain III)"/>
    <property type="match status" value="1"/>
</dbReference>
<dbReference type="InterPro" id="IPR022684">
    <property type="entry name" value="Calpain_cysteine_protease"/>
</dbReference>
<dbReference type="AlphaFoldDB" id="A0A061ISC0"/>
<keyword evidence="4" id="KW-0788">Thiol protease</keyword>
<evidence type="ECO:0000313" key="9">
    <source>
        <dbReference type="Proteomes" id="UP000031737"/>
    </source>
</evidence>
<dbReference type="InterPro" id="IPR038765">
    <property type="entry name" value="Papain-like_cys_pep_sf"/>
</dbReference>
<evidence type="ECO:0000256" key="3">
    <source>
        <dbReference type="ARBA" id="ARBA00022801"/>
    </source>
</evidence>
<evidence type="ECO:0000259" key="7">
    <source>
        <dbReference type="PROSITE" id="PS50203"/>
    </source>
</evidence>
<dbReference type="OrthoDB" id="244210at2759"/>
<comment type="caution">
    <text evidence="8">The sequence shown here is derived from an EMBL/GenBank/DDBJ whole genome shotgun (WGS) entry which is preliminary data.</text>
</comment>